<feature type="region of interest" description="Disordered" evidence="4">
    <location>
        <begin position="269"/>
        <end position="305"/>
    </location>
</feature>
<dbReference type="Proteomes" id="UP000789508">
    <property type="component" value="Unassembled WGS sequence"/>
</dbReference>
<dbReference type="PANTHER" id="PTHR13031">
    <property type="entry name" value="RIBONUCLEASE P SUBUNIT P30"/>
    <property type="match status" value="1"/>
</dbReference>
<evidence type="ECO:0000256" key="1">
    <source>
        <dbReference type="ARBA" id="ARBA00004123"/>
    </source>
</evidence>
<organism evidence="5 6">
    <name type="scientific">Ambispora leptoticha</name>
    <dbReference type="NCBI Taxonomy" id="144679"/>
    <lineage>
        <taxon>Eukaryota</taxon>
        <taxon>Fungi</taxon>
        <taxon>Fungi incertae sedis</taxon>
        <taxon>Mucoromycota</taxon>
        <taxon>Glomeromycotina</taxon>
        <taxon>Glomeromycetes</taxon>
        <taxon>Archaeosporales</taxon>
        <taxon>Ambisporaceae</taxon>
        <taxon>Ambispora</taxon>
    </lineage>
</organism>
<accession>A0A9N9EH08</accession>
<keyword evidence="6" id="KW-1185">Reference proteome</keyword>
<dbReference type="InterPro" id="IPR002738">
    <property type="entry name" value="RNase_P_p30"/>
</dbReference>
<dbReference type="AlphaFoldDB" id="A0A9N9EH08"/>
<dbReference type="Gene3D" id="3.20.20.140">
    <property type="entry name" value="Metal-dependent hydrolases"/>
    <property type="match status" value="1"/>
</dbReference>
<comment type="similarity">
    <text evidence="2">Belongs to the eukaryotic/archaeal RNase P protein component 3 family.</text>
</comment>
<reference evidence="5" key="1">
    <citation type="submission" date="2021-06" db="EMBL/GenBank/DDBJ databases">
        <authorList>
            <person name="Kallberg Y."/>
            <person name="Tangrot J."/>
            <person name="Rosling A."/>
        </authorList>
    </citation>
    <scope>NUCLEOTIDE SEQUENCE</scope>
    <source>
        <strain evidence="5">FL130A</strain>
    </source>
</reference>
<dbReference type="EMBL" id="CAJVPS010013007">
    <property type="protein sequence ID" value="CAG8674574.1"/>
    <property type="molecule type" value="Genomic_DNA"/>
</dbReference>
<dbReference type="GO" id="GO:0008033">
    <property type="term" value="P:tRNA processing"/>
    <property type="evidence" value="ECO:0007669"/>
    <property type="project" value="UniProtKB-KW"/>
</dbReference>
<dbReference type="InterPro" id="IPR016195">
    <property type="entry name" value="Pol/histidinol_Pase-like"/>
</dbReference>
<protein>
    <submittedName>
        <fullName evidence="5">2496_t:CDS:1</fullName>
    </submittedName>
</protein>
<feature type="non-terminal residue" evidence="5">
    <location>
        <position position="1"/>
    </location>
</feature>
<proteinExistence type="inferred from homology"/>
<evidence type="ECO:0000256" key="2">
    <source>
        <dbReference type="ARBA" id="ARBA00007331"/>
    </source>
</evidence>
<evidence type="ECO:0000313" key="5">
    <source>
        <dbReference type="EMBL" id="CAG8674574.1"/>
    </source>
</evidence>
<dbReference type="GO" id="GO:0003723">
    <property type="term" value="F:RNA binding"/>
    <property type="evidence" value="ECO:0007669"/>
    <property type="project" value="TreeGrafter"/>
</dbReference>
<gene>
    <name evidence="5" type="ORF">ALEPTO_LOCUS10695</name>
</gene>
<feature type="compositionally biased region" description="Acidic residues" evidence="4">
    <location>
        <begin position="294"/>
        <end position="305"/>
    </location>
</feature>
<keyword evidence="3" id="KW-0819">tRNA processing</keyword>
<dbReference type="OrthoDB" id="17948at2759"/>
<name>A0A9N9EH08_9GLOM</name>
<sequence>MFYDLNIVYPTTLSNLNVGHVETRKNLEMLIYLGYQVIAYNYIVSGKKSAKMTNPIKKIEVFDTHSFPTLPNNKKSMTIQQLTRLTVIIDDPSQNYNLTPSNQTLSTYDILSVQPMNEKLFHAACNNYDVDIISLDLGTRLPFYLKHGILGKAIERGIYFEICYAPAIQDSTSRRHLISNAQNLVRVTRGKNIIISSGAQKAMELRGPYDIVNLGTIMGMNQEVSKDCISTNCRALLYRAMTRRDVHKSVIASAPISSMKPYEMWKLGRDENMLKGQQSESSKKRKRSKKAKEDSEDDEAAILED</sequence>
<evidence type="ECO:0000313" key="6">
    <source>
        <dbReference type="Proteomes" id="UP000789508"/>
    </source>
</evidence>
<comment type="subcellular location">
    <subcellularLocation>
        <location evidence="1">Nucleus</location>
    </subcellularLocation>
</comment>
<comment type="caution">
    <text evidence="5">The sequence shown here is derived from an EMBL/GenBank/DDBJ whole genome shotgun (WGS) entry which is preliminary data.</text>
</comment>
<evidence type="ECO:0000256" key="4">
    <source>
        <dbReference type="SAM" id="MobiDB-lite"/>
    </source>
</evidence>
<dbReference type="SUPFAM" id="SSF89550">
    <property type="entry name" value="PHP domain-like"/>
    <property type="match status" value="1"/>
</dbReference>
<dbReference type="PANTHER" id="PTHR13031:SF0">
    <property type="entry name" value="RIBONUCLEASE P PROTEIN SUBUNIT P30"/>
    <property type="match status" value="1"/>
</dbReference>
<evidence type="ECO:0000256" key="3">
    <source>
        <dbReference type="ARBA" id="ARBA00022694"/>
    </source>
</evidence>
<dbReference type="Pfam" id="PF01876">
    <property type="entry name" value="RNase_P_p30"/>
    <property type="match status" value="1"/>
</dbReference>
<dbReference type="GO" id="GO:0005655">
    <property type="term" value="C:nucleolar ribonuclease P complex"/>
    <property type="evidence" value="ECO:0007669"/>
    <property type="project" value="TreeGrafter"/>
</dbReference>